<proteinExistence type="predicted"/>
<sequence>MTQSSSKNMDVSATVARVVAVAERRGPLAGRSTVVAFDGPAGAGKTTLAGELADALSSEGGCDIPIVHMDDLYPGWDGLSPAVDLLVRQVLEPLAQGRPVSSPVYDWTRQSFGDPRPLPAAPWIVVEGVGCGSRSCRPYLSAVVWTDAPEETRRTRALRRDGDAFRPYWYRWARQEKELFAREKTWEHADLVLDTGGDSPDGPAGPTSTSAAHSTSRKDLHAQNG</sequence>
<dbReference type="SUPFAM" id="SSF52540">
    <property type="entry name" value="P-loop containing nucleoside triphosphate hydrolases"/>
    <property type="match status" value="1"/>
</dbReference>
<organism evidence="2 3">
    <name type="scientific">Austwickia chelonae NBRC 105200</name>
    <dbReference type="NCBI Taxonomy" id="1184607"/>
    <lineage>
        <taxon>Bacteria</taxon>
        <taxon>Bacillati</taxon>
        <taxon>Actinomycetota</taxon>
        <taxon>Actinomycetes</taxon>
        <taxon>Micrococcales</taxon>
        <taxon>Dermatophilaceae</taxon>
        <taxon>Austwickia</taxon>
    </lineage>
</organism>
<dbReference type="eggNOG" id="COG0572">
    <property type="taxonomic scope" value="Bacteria"/>
</dbReference>
<dbReference type="EMBL" id="BAGZ01000005">
    <property type="protein sequence ID" value="GAB77658.1"/>
    <property type="molecule type" value="Genomic_DNA"/>
</dbReference>
<dbReference type="OrthoDB" id="3237545at2"/>
<keyword evidence="3" id="KW-1185">Reference proteome</keyword>
<name>K6V606_9MICO</name>
<dbReference type="RefSeq" id="WP_006502410.1">
    <property type="nucleotide sequence ID" value="NZ_BAGZ01000005.1"/>
</dbReference>
<dbReference type="InterPro" id="IPR027417">
    <property type="entry name" value="P-loop_NTPase"/>
</dbReference>
<reference evidence="2 3" key="1">
    <citation type="submission" date="2012-08" db="EMBL/GenBank/DDBJ databases">
        <title>Whole genome shotgun sequence of Austwickia chelonae NBRC 105200.</title>
        <authorList>
            <person name="Yoshida I."/>
            <person name="Hosoyama A."/>
            <person name="Tsuchikane K."/>
            <person name="Katsumata H."/>
            <person name="Ando Y."/>
            <person name="Ohji S."/>
            <person name="Hamada M."/>
            <person name="Tamura T."/>
            <person name="Yamazoe A."/>
            <person name="Yamazaki S."/>
            <person name="Fujita N."/>
        </authorList>
    </citation>
    <scope>NUCLEOTIDE SEQUENCE [LARGE SCALE GENOMIC DNA]</scope>
    <source>
        <strain evidence="2 3">NBRC 105200</strain>
    </source>
</reference>
<accession>K6V606</accession>
<dbReference type="Proteomes" id="UP000008495">
    <property type="component" value="Unassembled WGS sequence"/>
</dbReference>
<comment type="caution">
    <text evidence="2">The sequence shown here is derived from an EMBL/GenBank/DDBJ whole genome shotgun (WGS) entry which is preliminary data.</text>
</comment>
<dbReference type="Gene3D" id="3.40.50.300">
    <property type="entry name" value="P-loop containing nucleotide triphosphate hydrolases"/>
    <property type="match status" value="1"/>
</dbReference>
<evidence type="ECO:0000313" key="3">
    <source>
        <dbReference type="Proteomes" id="UP000008495"/>
    </source>
</evidence>
<gene>
    <name evidence="2" type="ORF">AUCHE_05_05730</name>
</gene>
<dbReference type="AlphaFoldDB" id="K6V606"/>
<evidence type="ECO:0000256" key="1">
    <source>
        <dbReference type="SAM" id="MobiDB-lite"/>
    </source>
</evidence>
<evidence type="ECO:0008006" key="4">
    <source>
        <dbReference type="Google" id="ProtNLM"/>
    </source>
</evidence>
<feature type="region of interest" description="Disordered" evidence="1">
    <location>
        <begin position="192"/>
        <end position="225"/>
    </location>
</feature>
<dbReference type="STRING" id="100225.SAMN05421595_1496"/>
<protein>
    <recommendedName>
        <fullName evidence="4">(d)CMP kinase</fullName>
    </recommendedName>
</protein>
<feature type="compositionally biased region" description="Basic and acidic residues" evidence="1">
    <location>
        <begin position="216"/>
        <end position="225"/>
    </location>
</feature>
<evidence type="ECO:0000313" key="2">
    <source>
        <dbReference type="EMBL" id="GAB77658.1"/>
    </source>
</evidence>